<dbReference type="EMBL" id="AOKF01000562">
    <property type="protein sequence ID" value="EPN66199.1"/>
    <property type="molecule type" value="Genomic_DNA"/>
</dbReference>
<comment type="caution">
    <text evidence="1">The sequence shown here is derived from an EMBL/GenBank/DDBJ whole genome shotgun (WGS) entry which is preliminary data.</text>
</comment>
<organism evidence="1 2">
    <name type="scientific">Pseudomonas syringae pv. actinidiae ICMP 19096</name>
    <dbReference type="NCBI Taxonomy" id="1194405"/>
    <lineage>
        <taxon>Bacteria</taxon>
        <taxon>Pseudomonadati</taxon>
        <taxon>Pseudomonadota</taxon>
        <taxon>Gammaproteobacteria</taxon>
        <taxon>Pseudomonadales</taxon>
        <taxon>Pseudomonadaceae</taxon>
        <taxon>Pseudomonas</taxon>
        <taxon>Pseudomonas syringae</taxon>
    </lineage>
</organism>
<sequence>MIRPVEFSLDAFLADPVGYPKSLQEALA</sequence>
<evidence type="ECO:0000313" key="1">
    <source>
        <dbReference type="EMBL" id="EPN66199.1"/>
    </source>
</evidence>
<accession>A0A656K2Q3</accession>
<dbReference type="AlphaFoldDB" id="A0A656K2Q3"/>
<evidence type="ECO:0000313" key="2">
    <source>
        <dbReference type="Proteomes" id="UP000018849"/>
    </source>
</evidence>
<proteinExistence type="predicted"/>
<reference evidence="1 2" key="1">
    <citation type="journal article" date="2013" name="PLoS Pathog.">
        <title>Genomic analysis of the Kiwifruit pathogen Pseudomonas syringae pv. actinidiae provides insight into the origins of an emergent plant disease.</title>
        <authorList>
            <person name="McCann H.C."/>
            <person name="Rikkerink E.H."/>
            <person name="Bertels F."/>
            <person name="Fiers M."/>
            <person name="Lu A."/>
            <person name="Rees-George J."/>
            <person name="Andersen M.T."/>
            <person name="Gleave A.P."/>
            <person name="Haubold B."/>
            <person name="Wohlers M.W."/>
            <person name="Guttman D.S."/>
            <person name="Wang P.W."/>
            <person name="Straub C."/>
            <person name="Vanneste J.L."/>
            <person name="Rainey P.B."/>
            <person name="Templeton M.D."/>
        </authorList>
    </citation>
    <scope>NUCLEOTIDE SEQUENCE [LARGE SCALE GENOMIC DNA]</scope>
    <source>
        <strain evidence="1 2">ICMP 19096</strain>
    </source>
</reference>
<dbReference type="Proteomes" id="UP000018849">
    <property type="component" value="Unassembled WGS sequence"/>
</dbReference>
<protein>
    <submittedName>
        <fullName evidence="1">Uncharacterized protein</fullName>
    </submittedName>
</protein>
<gene>
    <name evidence="1" type="ORF">A245_06859</name>
</gene>
<name>A0A656K2Q3_PSESF</name>